<accession>A0ABN4YSJ6</accession>
<dbReference type="RefSeq" id="WP_029052771.1">
    <property type="nucleotide sequence ID" value="NZ_CP015108.1"/>
</dbReference>
<name>A0ABN4YSJ6_SPOUR</name>
<dbReference type="PANTHER" id="PTHR12151">
    <property type="entry name" value="ELECTRON TRANSPORT PROTIN SCO1/SENC FAMILY MEMBER"/>
    <property type="match status" value="1"/>
</dbReference>
<dbReference type="InterPro" id="IPR036249">
    <property type="entry name" value="Thioredoxin-like_sf"/>
</dbReference>
<dbReference type="CDD" id="cd02968">
    <property type="entry name" value="SCO"/>
    <property type="match status" value="1"/>
</dbReference>
<keyword evidence="3" id="KW-1185">Reference proteome</keyword>
<evidence type="ECO:0000313" key="2">
    <source>
        <dbReference type="EMBL" id="ARF13366.1"/>
    </source>
</evidence>
<evidence type="ECO:0000313" key="3">
    <source>
        <dbReference type="Proteomes" id="UP000192486"/>
    </source>
</evidence>
<dbReference type="Gene3D" id="3.40.30.10">
    <property type="entry name" value="Glutaredoxin"/>
    <property type="match status" value="1"/>
</dbReference>
<dbReference type="InterPro" id="IPR003782">
    <property type="entry name" value="SCO1/SenC"/>
</dbReference>
<evidence type="ECO:0000256" key="1">
    <source>
        <dbReference type="ARBA" id="ARBA00010996"/>
    </source>
</evidence>
<dbReference type="PANTHER" id="PTHR12151:SF25">
    <property type="entry name" value="LINALOOL DEHYDRATASE_ISOMERASE DOMAIN-CONTAINING PROTEIN"/>
    <property type="match status" value="1"/>
</dbReference>
<organism evidence="2 3">
    <name type="scientific">Sporosarcina ureae</name>
    <dbReference type="NCBI Taxonomy" id="1571"/>
    <lineage>
        <taxon>Bacteria</taxon>
        <taxon>Bacillati</taxon>
        <taxon>Bacillota</taxon>
        <taxon>Bacilli</taxon>
        <taxon>Bacillales</taxon>
        <taxon>Caryophanaceae</taxon>
        <taxon>Sporosarcina</taxon>
    </lineage>
</organism>
<dbReference type="Proteomes" id="UP000192486">
    <property type="component" value="Chromosome"/>
</dbReference>
<evidence type="ECO:0008006" key="4">
    <source>
        <dbReference type="Google" id="ProtNLM"/>
    </source>
</evidence>
<dbReference type="SUPFAM" id="SSF52833">
    <property type="entry name" value="Thioredoxin-like"/>
    <property type="match status" value="1"/>
</dbReference>
<protein>
    <recommendedName>
        <fullName evidence="4">SCO family protein</fullName>
    </recommendedName>
</protein>
<dbReference type="EMBL" id="CP015108">
    <property type="protein sequence ID" value="ARF13366.1"/>
    <property type="molecule type" value="Genomic_DNA"/>
</dbReference>
<dbReference type="Pfam" id="PF02630">
    <property type="entry name" value="SCO1-SenC"/>
    <property type="match status" value="1"/>
</dbReference>
<comment type="similarity">
    <text evidence="1">Belongs to the SCO1/2 family.</text>
</comment>
<sequence>MKKFIIILMLPIFFGIIYAVWSKAVELPKIGEVTEWPFTEVGGNETNFQGKPKLVTFFYTKCPDVCPTTMWDLTALQKVMEGRGISQDEYFIIAITVDPEYDTKEKIVRYKELFTIEDPNWLFFRGTEESTKEFSKYLNFYYDKNEDGFVTHSTSMYIVDDQDLVRAHHNMATGKNSVAIEEIANHLQQLIK</sequence>
<gene>
    <name evidence="2" type="ORF">SporoS204_03715</name>
</gene>
<proteinExistence type="inferred from homology"/>
<reference evidence="2 3" key="1">
    <citation type="submission" date="2016-04" db="EMBL/GenBank/DDBJ databases">
        <title>Comparative Genomics and Epigenetics of Sporosarcina ureae.</title>
        <authorList>
            <person name="Oliver A.S."/>
            <person name="Cooper K.K."/>
        </authorList>
    </citation>
    <scope>NUCLEOTIDE SEQUENCE [LARGE SCALE GENOMIC DNA]</scope>
    <source>
        <strain evidence="2 3">S204</strain>
    </source>
</reference>